<dbReference type="GO" id="GO:0008270">
    <property type="term" value="F:zinc ion binding"/>
    <property type="evidence" value="ECO:0007669"/>
    <property type="project" value="UniProtKB-KW"/>
</dbReference>
<feature type="region of interest" description="Disordered" evidence="17">
    <location>
        <begin position="676"/>
        <end position="695"/>
    </location>
</feature>
<dbReference type="InterPro" id="IPR041552">
    <property type="entry name" value="UvrA_DNA-bd"/>
</dbReference>
<reference evidence="19 20" key="1">
    <citation type="submission" date="2023-10" db="EMBL/GenBank/DDBJ databases">
        <title>Rubellicoccus peritrichatus gen. nov., sp. nov., isolated from an algae of coral reef tank.</title>
        <authorList>
            <person name="Luo J."/>
        </authorList>
    </citation>
    <scope>NUCLEOTIDE SEQUENCE [LARGE SCALE GENOMIC DNA]</scope>
    <source>
        <strain evidence="19 20">CR14</strain>
    </source>
</reference>
<dbReference type="InterPro" id="IPR013815">
    <property type="entry name" value="ATP_grasp_subdomain_1"/>
</dbReference>
<evidence type="ECO:0000256" key="13">
    <source>
        <dbReference type="ARBA" id="ARBA00023204"/>
    </source>
</evidence>
<evidence type="ECO:0000256" key="16">
    <source>
        <dbReference type="ARBA" id="ARBA00042156"/>
    </source>
</evidence>
<evidence type="ECO:0000256" key="7">
    <source>
        <dbReference type="ARBA" id="ARBA00022769"/>
    </source>
</evidence>
<dbReference type="GO" id="GO:0009380">
    <property type="term" value="C:excinuclease repair complex"/>
    <property type="evidence" value="ECO:0007669"/>
    <property type="project" value="InterPro"/>
</dbReference>
<organism evidence="19 20">
    <name type="scientific">Rubellicoccus peritrichatus</name>
    <dbReference type="NCBI Taxonomy" id="3080537"/>
    <lineage>
        <taxon>Bacteria</taxon>
        <taxon>Pseudomonadati</taxon>
        <taxon>Verrucomicrobiota</taxon>
        <taxon>Opitutia</taxon>
        <taxon>Puniceicoccales</taxon>
        <taxon>Cerasicoccaceae</taxon>
        <taxon>Rubellicoccus</taxon>
    </lineage>
</organism>
<evidence type="ECO:0000256" key="3">
    <source>
        <dbReference type="ARBA" id="ARBA00022723"/>
    </source>
</evidence>
<keyword evidence="10" id="KW-0067">ATP-binding</keyword>
<keyword evidence="4" id="KW-0677">Repeat</keyword>
<evidence type="ECO:0000313" key="19">
    <source>
        <dbReference type="EMBL" id="WOO43065.1"/>
    </source>
</evidence>
<dbReference type="Pfam" id="PF17755">
    <property type="entry name" value="UvrA_DNA-bind"/>
    <property type="match status" value="1"/>
</dbReference>
<dbReference type="Gene3D" id="3.30.1490.20">
    <property type="entry name" value="ATP-grasp fold, A domain"/>
    <property type="match status" value="1"/>
</dbReference>
<dbReference type="InterPro" id="IPR004602">
    <property type="entry name" value="UvrA"/>
</dbReference>
<dbReference type="SUPFAM" id="SSF52540">
    <property type="entry name" value="P-loop containing nucleoside triphosphate hydrolases"/>
    <property type="match status" value="4"/>
</dbReference>
<evidence type="ECO:0000256" key="17">
    <source>
        <dbReference type="SAM" id="MobiDB-lite"/>
    </source>
</evidence>
<evidence type="ECO:0000256" key="2">
    <source>
        <dbReference type="ARBA" id="ARBA00022490"/>
    </source>
</evidence>
<keyword evidence="12" id="KW-0238">DNA-binding</keyword>
<dbReference type="InterPro" id="IPR027417">
    <property type="entry name" value="P-loop_NTPase"/>
</dbReference>
<dbReference type="PANTHER" id="PTHR43152:SF3">
    <property type="entry name" value="UVRABC SYSTEM PROTEIN A"/>
    <property type="match status" value="1"/>
</dbReference>
<dbReference type="NCBIfam" id="TIGR00630">
    <property type="entry name" value="uvra"/>
    <property type="match status" value="1"/>
</dbReference>
<keyword evidence="13" id="KW-0234">DNA repair</keyword>
<feature type="region of interest" description="Disordered" evidence="17">
    <location>
        <begin position="56"/>
        <end position="91"/>
    </location>
</feature>
<keyword evidence="7" id="KW-0228">DNA excision</keyword>
<comment type="similarity">
    <text evidence="14">Belongs to the ABC transporter superfamily. UvrA family.</text>
</comment>
<dbReference type="Gene3D" id="1.10.8.280">
    <property type="entry name" value="ABC transporter ATPase domain-like"/>
    <property type="match status" value="1"/>
</dbReference>
<keyword evidence="2" id="KW-0963">Cytoplasm</keyword>
<dbReference type="InterPro" id="IPR041102">
    <property type="entry name" value="UvrA_inter"/>
</dbReference>
<keyword evidence="20" id="KW-1185">Reference proteome</keyword>
<dbReference type="PANTHER" id="PTHR43152">
    <property type="entry name" value="UVRABC SYSTEM PROTEIN A"/>
    <property type="match status" value="1"/>
</dbReference>
<feature type="domain" description="ABC transporter" evidence="18">
    <location>
        <begin position="692"/>
        <end position="1016"/>
    </location>
</feature>
<dbReference type="Gene3D" id="3.40.50.300">
    <property type="entry name" value="P-loop containing nucleotide triphosphate hydrolases"/>
    <property type="match status" value="5"/>
</dbReference>
<accession>A0AAQ3QXP3</accession>
<evidence type="ECO:0000256" key="9">
    <source>
        <dbReference type="ARBA" id="ARBA00022833"/>
    </source>
</evidence>
<keyword evidence="6" id="KW-0227">DNA damage</keyword>
<keyword evidence="9" id="KW-0862">Zinc</keyword>
<evidence type="ECO:0000256" key="8">
    <source>
        <dbReference type="ARBA" id="ARBA00022771"/>
    </source>
</evidence>
<dbReference type="PROSITE" id="PS00211">
    <property type="entry name" value="ABC_TRANSPORTER_1"/>
    <property type="match status" value="3"/>
</dbReference>
<evidence type="ECO:0000259" key="18">
    <source>
        <dbReference type="PROSITE" id="PS50893"/>
    </source>
</evidence>
<dbReference type="Pfam" id="PF00005">
    <property type="entry name" value="ABC_tran"/>
    <property type="match status" value="1"/>
</dbReference>
<gene>
    <name evidence="19" type="primary">uvrA</name>
    <name evidence="19" type="ORF">RZN69_08160</name>
</gene>
<feature type="compositionally biased region" description="Basic residues" evidence="17">
    <location>
        <begin position="686"/>
        <end position="695"/>
    </location>
</feature>
<proteinExistence type="inferred from homology"/>
<evidence type="ECO:0000313" key="20">
    <source>
        <dbReference type="Proteomes" id="UP001304300"/>
    </source>
</evidence>
<evidence type="ECO:0000256" key="15">
    <source>
        <dbReference type="ARBA" id="ARBA00039316"/>
    </source>
</evidence>
<dbReference type="Pfam" id="PF17760">
    <property type="entry name" value="UvrA_inter"/>
    <property type="match status" value="2"/>
</dbReference>
<dbReference type="Gene3D" id="1.20.1580.10">
    <property type="entry name" value="ABC transporter ATPase like domain"/>
    <property type="match status" value="3"/>
</dbReference>
<evidence type="ECO:0000256" key="1">
    <source>
        <dbReference type="ARBA" id="ARBA00004496"/>
    </source>
</evidence>
<evidence type="ECO:0000256" key="5">
    <source>
        <dbReference type="ARBA" id="ARBA00022741"/>
    </source>
</evidence>
<dbReference type="InterPro" id="IPR017871">
    <property type="entry name" value="ABC_transporter-like_CS"/>
</dbReference>
<keyword evidence="5" id="KW-0547">Nucleotide-binding</keyword>
<keyword evidence="8" id="KW-0863">Zinc-finger</keyword>
<comment type="subcellular location">
    <subcellularLocation>
        <location evidence="1">Cytoplasm</location>
    </subcellularLocation>
</comment>
<dbReference type="GO" id="GO:0003677">
    <property type="term" value="F:DNA binding"/>
    <property type="evidence" value="ECO:0007669"/>
    <property type="project" value="UniProtKB-KW"/>
</dbReference>
<dbReference type="EMBL" id="CP136920">
    <property type="protein sequence ID" value="WOO43065.1"/>
    <property type="molecule type" value="Genomic_DNA"/>
</dbReference>
<dbReference type="Proteomes" id="UP001304300">
    <property type="component" value="Chromosome"/>
</dbReference>
<dbReference type="GO" id="GO:0016887">
    <property type="term" value="F:ATP hydrolysis activity"/>
    <property type="evidence" value="ECO:0007669"/>
    <property type="project" value="InterPro"/>
</dbReference>
<dbReference type="GO" id="GO:0004518">
    <property type="term" value="F:nuclease activity"/>
    <property type="evidence" value="ECO:0007669"/>
    <property type="project" value="UniProtKB-KW"/>
</dbReference>
<name>A0AAQ3QXP3_9BACT</name>
<dbReference type="InterPro" id="IPR003439">
    <property type="entry name" value="ABC_transporter-like_ATP-bd"/>
</dbReference>
<dbReference type="PROSITE" id="PS50893">
    <property type="entry name" value="ABC_TRANSPORTER_2"/>
    <property type="match status" value="1"/>
</dbReference>
<dbReference type="GO" id="GO:0006289">
    <property type="term" value="P:nucleotide-excision repair"/>
    <property type="evidence" value="ECO:0007669"/>
    <property type="project" value="InterPro"/>
</dbReference>
<dbReference type="KEGG" id="puo:RZN69_08160"/>
<evidence type="ECO:0000256" key="6">
    <source>
        <dbReference type="ARBA" id="ARBA00022763"/>
    </source>
</evidence>
<dbReference type="GO" id="GO:0005737">
    <property type="term" value="C:cytoplasm"/>
    <property type="evidence" value="ECO:0007669"/>
    <property type="project" value="UniProtKB-SubCell"/>
</dbReference>
<protein>
    <recommendedName>
        <fullName evidence="15">UvrABC system protein A</fullName>
    </recommendedName>
    <alternativeName>
        <fullName evidence="16">Excinuclease ABC subunit A</fullName>
    </alternativeName>
</protein>
<dbReference type="GO" id="GO:0005524">
    <property type="term" value="F:ATP binding"/>
    <property type="evidence" value="ECO:0007669"/>
    <property type="project" value="UniProtKB-KW"/>
</dbReference>
<evidence type="ECO:0000256" key="4">
    <source>
        <dbReference type="ARBA" id="ARBA00022737"/>
    </source>
</evidence>
<evidence type="ECO:0000256" key="10">
    <source>
        <dbReference type="ARBA" id="ARBA00022840"/>
    </source>
</evidence>
<keyword evidence="3" id="KW-0479">Metal-binding</keyword>
<evidence type="ECO:0000256" key="14">
    <source>
        <dbReference type="ARBA" id="ARBA00038000"/>
    </source>
</evidence>
<sequence>MISLTPSNNLLNEESSHINRLNSGLECPFFTPVRTRASVLSDSRVEKNNVRDLPIGELSESSSDHPMPTPLSSQTKSTKRKSTKPGKPPEAIRLRGVRQNNLKGFDLDVPLGQLIVVTGLSGAGKSSLVFETLHAEGQRRYVETFSPYTRQFLEMLDRPKVDSIENIRPSIAIQQSNTVKTSRSTVGTMTELCDYFKVWFGHQSELFDPETGERVEDDNPDTIWRKAFTSRRDQIGLICFSITKPDNLTWRQVLSPISAQGYNRILIDDEVVRLSEISVPDIKAKQFYVVADRIKIAEGDRMRFKEAATQCLHFGQGEMAVLVEKDKVKKGESKFEVDAYSSGLHSPKSGRHFKPATPALFSFNSPVGACPKCRGFGRVIEIDYRLVIPDETLSVKDGAIKPFQGQVYSESLRDLVKAAKRHKIKLDVPWRDMPEKDKRFVLEGEPNYGKGGKEWPKAWYGIRRFFAWLESNTYKMHVRVFLSKFRSYGTCPDCKGARLQPDALNWKWQGRTLPELYQMPVGDLYTLLRENITKTNNHQSDLAAKAILTRLDYLVQVGLDYLTLDRTSRTLSGGEVERVNLTACLGTSLTDTLFVLDEPSIGLHSRDIGRLIALLKRLTSQGNTVVVVEHDESVMQAADYLIEIGPEPGRAGGNIVFQGKTDEILKAKSSLTGAYLSGRDSIPTPKQRRSTNKTPHLHIKSATHNNLQKLSLKIPLEKLVCLSGVSGSGKSTLLENVIHQGVLQQRGRSVESPATIKSIKSDLNFSDIVRVDQGPVTKTPRSNAALYCEAWDDIRTLFAKTDEARSAGLTASHFSFNSGDGRCDHCGGLGFERVEMQFLSDVYVPCPVCEGRRFKDDILAITYDGKSVADILAMDVTLAVDFFSKNAKIKHKLQTLQEVGLGYLPLGQPLNTLSGGESQRLKLVKYLARIDDDDAGALILLDEPTTGLHRDDVKRLIAVLQRLTDLGHSLIVIEHQLDVLKCADWIIELGPGAGAKGGRMVFEGTPENLAKIKAESSPYLEEALQEKAAFQSKLIEVDFQNDALIAAEPAAAFRSKSKRASTHLSPATSLQVTGAREHNLRNVSVEIPHREISVVTGVSGSGKSSLAFDIVFAEGQRRFMESMSSYARQFVEQLPRPDVDELNGIPPTVAIEQRVTRGSRKSTVATVTEVAQYLRLLYAKIGIPHSPVSGRALVSRTDAQIEKSITERLNKRTELYLCAPIVRSRKGHHQPLADWAIDHDYSMLRIDGELIALDSFEKLDRYREHDIELVVATLKDGDSVLHGKPAKGKAKRTALRQAVTNALRIGKGSCLLLSTKGKVVAWFSTSRADPDTGESMPELDPKHFSWNSPKGWCTTCRGYGTLYKWMEEREDFAHLEDIEDGAPCPDCHGARLNPTSSAVQLPLTEKAVSSLRKKAALPKKVNGISLPQLLALPPTEVLKTLTQLKLDKRGKLIAAEIIPEVEERLKFLGQVGLSYLSLDRASATLSGGEAQRIRLAAQLGSNLSGVLYVLDEPSIGLHARDNAALIESLKALRDKSNTLLIVEHDDETMMAADRIVDLGPGAGIHGGEVLANGTWDSICKNPDSLTGEYLSKGMPHPLRGERRTLPSKWTPRSKAKDWLVLKKPALRNLKGDDFHLPLKRLNVVCGISGAGKSTLIRDMLKPAVTDAIKGKQEKLSGSGKHFGELRNGNVFRQCVEVDQEPIGKTPRSTPATYIGAYDIIREVFANLPEAKMRGFSPGTFSFNTKGGRCETCKGAGRIKLEMNFLPDTYTDCEDCGGSRYGSELTDIRWNGKNIADVLKMSFEEAAEFFDFHSRLKDMLGLMVETGLGYLTLGQSSPTLSGGEAQRLKLVSELAKGLPSFKEKSRGILRHNLYLLEEPTIGLHLSDCRRLIELLHRLVDQGHTVVVIEHHLDVIAEADYLVEVGPEGGEAGGHILFQGEPIGILKNNASPSAPFLKDKLKGG</sequence>
<evidence type="ECO:0000256" key="11">
    <source>
        <dbReference type="ARBA" id="ARBA00022881"/>
    </source>
</evidence>
<keyword evidence="11" id="KW-0267">Excision nuclease</keyword>
<dbReference type="Gene3D" id="3.30.190.20">
    <property type="match status" value="1"/>
</dbReference>
<dbReference type="RefSeq" id="WP_317835601.1">
    <property type="nucleotide sequence ID" value="NZ_CP136920.1"/>
</dbReference>
<evidence type="ECO:0000256" key="12">
    <source>
        <dbReference type="ARBA" id="ARBA00023125"/>
    </source>
</evidence>